<organism evidence="2 3">
    <name type="scientific">Kribbella amoyensis</name>
    <dbReference type="NCBI Taxonomy" id="996641"/>
    <lineage>
        <taxon>Bacteria</taxon>
        <taxon>Bacillati</taxon>
        <taxon>Actinomycetota</taxon>
        <taxon>Actinomycetes</taxon>
        <taxon>Propionibacteriales</taxon>
        <taxon>Kribbellaceae</taxon>
        <taxon>Kribbella</taxon>
    </lineage>
</organism>
<keyword evidence="3" id="KW-1185">Reference proteome</keyword>
<evidence type="ECO:0000313" key="3">
    <source>
        <dbReference type="Proteomes" id="UP000318380"/>
    </source>
</evidence>
<name>A0A561BLH3_9ACTN</name>
<dbReference type="SMART" id="SM00860">
    <property type="entry name" value="SMI1_KNR4"/>
    <property type="match status" value="1"/>
</dbReference>
<gene>
    <name evidence="2" type="ORF">FB561_0706</name>
</gene>
<dbReference type="SUPFAM" id="SSF160631">
    <property type="entry name" value="SMI1/KNR4-like"/>
    <property type="match status" value="1"/>
</dbReference>
<dbReference type="AlphaFoldDB" id="A0A561BLH3"/>
<evidence type="ECO:0000313" key="2">
    <source>
        <dbReference type="EMBL" id="TWD79642.1"/>
    </source>
</evidence>
<accession>A0A561BLH3</accession>
<dbReference type="OrthoDB" id="3287229at2"/>
<dbReference type="RefSeq" id="WP_145802936.1">
    <property type="nucleotide sequence ID" value="NZ_VIVK01000001.1"/>
</dbReference>
<dbReference type="Proteomes" id="UP000318380">
    <property type="component" value="Unassembled WGS sequence"/>
</dbReference>
<feature type="domain" description="Knr4/Smi1-like" evidence="1">
    <location>
        <begin position="29"/>
        <end position="166"/>
    </location>
</feature>
<dbReference type="Pfam" id="PF09346">
    <property type="entry name" value="SMI1_KNR4"/>
    <property type="match status" value="1"/>
</dbReference>
<protein>
    <submittedName>
        <fullName evidence="2">Cell wall assembly regulator SMI1</fullName>
    </submittedName>
</protein>
<dbReference type="EMBL" id="VIVK01000001">
    <property type="protein sequence ID" value="TWD79642.1"/>
    <property type="molecule type" value="Genomic_DNA"/>
</dbReference>
<reference evidence="2 3" key="1">
    <citation type="submission" date="2019-06" db="EMBL/GenBank/DDBJ databases">
        <title>Sequencing the genomes of 1000 actinobacteria strains.</title>
        <authorList>
            <person name="Klenk H.-P."/>
        </authorList>
    </citation>
    <scope>NUCLEOTIDE SEQUENCE [LARGE SCALE GENOMIC DNA]</scope>
    <source>
        <strain evidence="2 3">DSM 24683</strain>
    </source>
</reference>
<sequence length="213" mass="23809">MSTVTQSWSQIVTWLEQNAPATAALINPPADPKTIRWLETAIGYSLPPDLSEYLRQADGTRHRWVQGRLVPTLYNLVPCEDMLDIHKMWIKISGRGPHLGDADPAGTLSTEWLGAFLPIGESGTSVKLFVDLRPGDLHGCVGEYSPEDGGFHSVPWWPSVGVMLEDLAEAMVNRRPACQEYATATTTAWSKPRPYLPTVEEDGYLRWDRVYED</sequence>
<evidence type="ECO:0000259" key="1">
    <source>
        <dbReference type="SMART" id="SM00860"/>
    </source>
</evidence>
<dbReference type="InterPro" id="IPR037883">
    <property type="entry name" value="Knr4/Smi1-like_sf"/>
</dbReference>
<comment type="caution">
    <text evidence="2">The sequence shown here is derived from an EMBL/GenBank/DDBJ whole genome shotgun (WGS) entry which is preliminary data.</text>
</comment>
<dbReference type="InterPro" id="IPR018958">
    <property type="entry name" value="Knr4/Smi1-like_dom"/>
</dbReference>
<proteinExistence type="predicted"/>